<dbReference type="AlphaFoldDB" id="A0A7I8LDS5"/>
<accession>A0A7I8LDS5</accession>
<organism evidence="1 2">
    <name type="scientific">Spirodela intermedia</name>
    <name type="common">Intermediate duckweed</name>
    <dbReference type="NCBI Taxonomy" id="51605"/>
    <lineage>
        <taxon>Eukaryota</taxon>
        <taxon>Viridiplantae</taxon>
        <taxon>Streptophyta</taxon>
        <taxon>Embryophyta</taxon>
        <taxon>Tracheophyta</taxon>
        <taxon>Spermatophyta</taxon>
        <taxon>Magnoliopsida</taxon>
        <taxon>Liliopsida</taxon>
        <taxon>Araceae</taxon>
        <taxon>Lemnoideae</taxon>
        <taxon>Spirodela</taxon>
    </lineage>
</organism>
<dbReference type="EMBL" id="LR746277">
    <property type="protein sequence ID" value="CAA7407448.1"/>
    <property type="molecule type" value="Genomic_DNA"/>
</dbReference>
<protein>
    <submittedName>
        <fullName evidence="1">Uncharacterized protein</fullName>
    </submittedName>
</protein>
<sequence length="20" mass="2476">MSGISFTKKARKRWKYIDLF</sequence>
<dbReference type="Proteomes" id="UP000663760">
    <property type="component" value="Chromosome 14"/>
</dbReference>
<name>A0A7I8LDS5_SPIIN</name>
<proteinExistence type="predicted"/>
<reference evidence="1" key="1">
    <citation type="submission" date="2020-02" db="EMBL/GenBank/DDBJ databases">
        <authorList>
            <person name="Scholz U."/>
            <person name="Mascher M."/>
            <person name="Fiebig A."/>
        </authorList>
    </citation>
    <scope>NUCLEOTIDE SEQUENCE</scope>
</reference>
<evidence type="ECO:0000313" key="2">
    <source>
        <dbReference type="Proteomes" id="UP000663760"/>
    </source>
</evidence>
<keyword evidence="2" id="KW-1185">Reference proteome</keyword>
<evidence type="ECO:0000313" key="1">
    <source>
        <dbReference type="EMBL" id="CAA7407448.1"/>
    </source>
</evidence>
<gene>
    <name evidence="1" type="ORF">SI8410_14018126</name>
</gene>